<accession>A0AAN3A8F8</accession>
<evidence type="ECO:0000313" key="2">
    <source>
        <dbReference type="Proteomes" id="UP000005475"/>
    </source>
</evidence>
<dbReference type="EMBL" id="AAXF02000048">
    <property type="protein sequence ID" value="EDO11753.1"/>
    <property type="molecule type" value="Genomic_DNA"/>
</dbReference>
<sequence>MITDSENALRNISSICMLFRMVTINYKLFYLTFSVNRKILLTLQIFLRNNKKLNI</sequence>
<gene>
    <name evidence="1" type="ORF">BACOVA_02247</name>
</gene>
<dbReference type="Proteomes" id="UP000005475">
    <property type="component" value="Unassembled WGS sequence"/>
</dbReference>
<dbReference type="AlphaFoldDB" id="A0AAN3A8F8"/>
<name>A0AAN3A8F8_BACO1</name>
<protein>
    <submittedName>
        <fullName evidence="1">Uncharacterized protein</fullName>
    </submittedName>
</protein>
<evidence type="ECO:0000313" key="1">
    <source>
        <dbReference type="EMBL" id="EDO11753.1"/>
    </source>
</evidence>
<reference evidence="1 2" key="1">
    <citation type="submission" date="2007-03" db="EMBL/GenBank/DDBJ databases">
        <authorList>
            <person name="Fulton L."/>
            <person name="Clifton S."/>
            <person name="Fulton B."/>
            <person name="Xu J."/>
            <person name="Minx P."/>
            <person name="Pepin K.H."/>
            <person name="Johnson M."/>
            <person name="Thiruvilangam P."/>
            <person name="Bhonagiri V."/>
            <person name="Nash W.E."/>
            <person name="Mardis E.R."/>
            <person name="Wilson R.K."/>
        </authorList>
    </citation>
    <scope>NUCLEOTIDE SEQUENCE [LARGE SCALE GENOMIC DNA]</scope>
    <source>
        <strain evidence="2">ATCC 8483 / DSM 1896 / JCM 5824 / BCRC 10623 / CCUG 4943 / NCTC 11153</strain>
    </source>
</reference>
<organism evidence="1 2">
    <name type="scientific">Bacteroides ovatus (strain ATCC 8483 / DSM 1896 / JCM 5824 / BCRC 10623 / CCUG 4943 / NCTC 11153)</name>
    <dbReference type="NCBI Taxonomy" id="411476"/>
    <lineage>
        <taxon>Bacteria</taxon>
        <taxon>Pseudomonadati</taxon>
        <taxon>Bacteroidota</taxon>
        <taxon>Bacteroidia</taxon>
        <taxon>Bacteroidales</taxon>
        <taxon>Bacteroidaceae</taxon>
        <taxon>Bacteroides</taxon>
    </lineage>
</organism>
<reference evidence="2" key="2">
    <citation type="submission" date="2007-04" db="EMBL/GenBank/DDBJ databases">
        <title>Draft genome sequence of Bacteroides ovatus (ATCC 8483).</title>
        <authorList>
            <person name="Sudarsanam P."/>
            <person name="Ley R."/>
            <person name="Guruge J."/>
            <person name="Turnbaugh P.J."/>
            <person name="Mahowald M."/>
            <person name="Liep D."/>
            <person name="Gordon J."/>
        </authorList>
    </citation>
    <scope>NUCLEOTIDE SEQUENCE [LARGE SCALE GENOMIC DNA]</scope>
    <source>
        <strain evidence="2">ATCC 8483 / DSM 1896 / JCM 5824 / BCRC 10623 / CCUG 4943 / NCTC 11153</strain>
    </source>
</reference>
<proteinExistence type="predicted"/>
<comment type="caution">
    <text evidence="1">The sequence shown here is derived from an EMBL/GenBank/DDBJ whole genome shotgun (WGS) entry which is preliminary data.</text>
</comment>